<dbReference type="AlphaFoldDB" id="A0A1S9R815"/>
<comment type="similarity">
    <text evidence="2">Belongs to the threonine aldolase family.</text>
</comment>
<dbReference type="InterPro" id="IPR001597">
    <property type="entry name" value="ArAA_b-elim_lyase/Thr_aldolase"/>
</dbReference>
<dbReference type="Pfam" id="PF01212">
    <property type="entry name" value="Beta_elim_lyase"/>
    <property type="match status" value="1"/>
</dbReference>
<comment type="caution">
    <text evidence="8">The sequence shown here is derived from an EMBL/GenBank/DDBJ whole genome shotgun (WGS) entry which is preliminary data.</text>
</comment>
<dbReference type="PIRSF" id="PIRSF017617">
    <property type="entry name" value="Thr_aldolase"/>
    <property type="match status" value="1"/>
</dbReference>
<keyword evidence="3" id="KW-0663">Pyridoxal phosphate</keyword>
<reference evidence="9" key="1">
    <citation type="submission" date="2015-09" db="EMBL/GenBank/DDBJ databases">
        <authorList>
            <person name="Fill T.P."/>
            <person name="Baretta J.F."/>
            <person name="de Almeida L.G."/>
            <person name="Rocha M."/>
            <person name="de Souza D.H."/>
            <person name="Malavazi I."/>
            <person name="Cerdeira L.T."/>
            <person name="Hong H."/>
            <person name="Samborskyy M."/>
            <person name="de Vasconcelos A.T."/>
            <person name="Leadlay P."/>
            <person name="Rodrigues-Filho E."/>
        </authorList>
    </citation>
    <scope>NUCLEOTIDE SEQUENCE [LARGE SCALE GENOMIC DNA]</scope>
    <source>
        <strain evidence="9">LaBioMMi 136</strain>
    </source>
</reference>
<dbReference type="InterPro" id="IPR015421">
    <property type="entry name" value="PyrdxlP-dep_Trfase_major"/>
</dbReference>
<evidence type="ECO:0000313" key="9">
    <source>
        <dbReference type="Proteomes" id="UP000190744"/>
    </source>
</evidence>
<evidence type="ECO:0000313" key="8">
    <source>
        <dbReference type="EMBL" id="OOQ81653.1"/>
    </source>
</evidence>
<evidence type="ECO:0000259" key="7">
    <source>
        <dbReference type="Pfam" id="PF01212"/>
    </source>
</evidence>
<dbReference type="GO" id="GO:0006567">
    <property type="term" value="P:L-threonine catabolic process"/>
    <property type="evidence" value="ECO:0007669"/>
    <property type="project" value="TreeGrafter"/>
</dbReference>
<dbReference type="PANTHER" id="PTHR48097:SF9">
    <property type="entry name" value="L-THREONINE ALDOLASE"/>
    <property type="match status" value="1"/>
</dbReference>
<dbReference type="InterPro" id="IPR015424">
    <property type="entry name" value="PyrdxlP-dep_Trfase"/>
</dbReference>
<dbReference type="GO" id="GO:0006545">
    <property type="term" value="P:glycine biosynthetic process"/>
    <property type="evidence" value="ECO:0007669"/>
    <property type="project" value="TreeGrafter"/>
</dbReference>
<dbReference type="SUPFAM" id="SSF53383">
    <property type="entry name" value="PLP-dependent transferases"/>
    <property type="match status" value="1"/>
</dbReference>
<evidence type="ECO:0000256" key="6">
    <source>
        <dbReference type="SAM" id="MobiDB-lite"/>
    </source>
</evidence>
<gene>
    <name evidence="8" type="primary">TOXG</name>
    <name evidence="8" type="ORF">PEBR_42089</name>
</gene>
<sequence length="374" mass="40884">MTSEKIIGSINPNPNPKQSIQWGTTQNSSIDFRSDVITTPSTAMLTAITTSTLNDDVFREDPTTLSFESHISQLCGHEDGAFVITGTMANQLALRTLLTQPPFAVLADTRAHILHFEGGSVSMSGAAVQHVRPSNGLYMRLEDIIRKAVITDDVHKCPTRVISIENTAGGSIVPLEEMRRISEWARGHDIKLHLDGARLWEAVAGGAGSLEDYCTLCDLVCLDFSKNLGAPMGAMVVGSRAMIAQLRRVRKSIGGAMRQCGPLAAAARVAVSEQFGTGPWGSRDTLRRVHEVAMRVGEMWVQCGGRLLRAVETNQVWVDLKYAGIETSWWNEVGRKHGVKLDGKRIVLHHQISEDAVARLGEVFSKVLNLKSHL</sequence>
<evidence type="ECO:0000256" key="3">
    <source>
        <dbReference type="ARBA" id="ARBA00022898"/>
    </source>
</evidence>
<comment type="cofactor">
    <cofactor evidence="1">
        <name>pyridoxal 5'-phosphate</name>
        <dbReference type="ChEBI" id="CHEBI:597326"/>
    </cofactor>
</comment>
<keyword evidence="4" id="KW-0456">Lyase</keyword>
<dbReference type="GO" id="GO:0005829">
    <property type="term" value="C:cytosol"/>
    <property type="evidence" value="ECO:0007669"/>
    <property type="project" value="TreeGrafter"/>
</dbReference>
<dbReference type="Gene3D" id="3.90.1150.10">
    <property type="entry name" value="Aspartate Aminotransferase, domain 1"/>
    <property type="match status" value="1"/>
</dbReference>
<proteinExistence type="inferred from homology"/>
<evidence type="ECO:0000256" key="4">
    <source>
        <dbReference type="ARBA" id="ARBA00023239"/>
    </source>
</evidence>
<dbReference type="Gene3D" id="3.40.640.10">
    <property type="entry name" value="Type I PLP-dependent aspartate aminotransferase-like (Major domain)"/>
    <property type="match status" value="1"/>
</dbReference>
<feature type="compositionally biased region" description="Polar residues" evidence="6">
    <location>
        <begin position="10"/>
        <end position="23"/>
    </location>
</feature>
<dbReference type="InterPro" id="IPR023603">
    <property type="entry name" value="Low_specificity_L-TA-like"/>
</dbReference>
<organism evidence="8 9">
    <name type="scientific">Penicillium brasilianum</name>
    <dbReference type="NCBI Taxonomy" id="104259"/>
    <lineage>
        <taxon>Eukaryota</taxon>
        <taxon>Fungi</taxon>
        <taxon>Dikarya</taxon>
        <taxon>Ascomycota</taxon>
        <taxon>Pezizomycotina</taxon>
        <taxon>Eurotiomycetes</taxon>
        <taxon>Eurotiomycetidae</taxon>
        <taxon>Eurotiales</taxon>
        <taxon>Aspergillaceae</taxon>
        <taxon>Penicillium</taxon>
    </lineage>
</organism>
<dbReference type="FunFam" id="3.40.640.10:FF:000030">
    <property type="entry name" value="Low-specificity L-threonine aldolase"/>
    <property type="match status" value="1"/>
</dbReference>
<dbReference type="EMBL" id="LJBN01000240">
    <property type="protein sequence ID" value="OOQ81653.1"/>
    <property type="molecule type" value="Genomic_DNA"/>
</dbReference>
<dbReference type="InterPro" id="IPR015422">
    <property type="entry name" value="PyrdxlP-dep_Trfase_small"/>
</dbReference>
<feature type="domain" description="Aromatic amino acid beta-eliminating lyase/threonine aldolase" evidence="7">
    <location>
        <begin position="31"/>
        <end position="321"/>
    </location>
</feature>
<dbReference type="GO" id="GO:0008732">
    <property type="term" value="F:L-allo-threonine aldolase activity"/>
    <property type="evidence" value="ECO:0007669"/>
    <property type="project" value="TreeGrafter"/>
</dbReference>
<accession>A0A1S9R815</accession>
<feature type="region of interest" description="Disordered" evidence="6">
    <location>
        <begin position="1"/>
        <end position="23"/>
    </location>
</feature>
<evidence type="ECO:0000256" key="1">
    <source>
        <dbReference type="ARBA" id="ARBA00001933"/>
    </source>
</evidence>
<name>A0A1S9R815_PENBI</name>
<evidence type="ECO:0000256" key="2">
    <source>
        <dbReference type="ARBA" id="ARBA00006966"/>
    </source>
</evidence>
<protein>
    <submittedName>
        <fullName evidence="8">Alanine racemase TOXG</fullName>
    </submittedName>
</protein>
<evidence type="ECO:0000256" key="5">
    <source>
        <dbReference type="PIRSR" id="PIRSR017617-1"/>
    </source>
</evidence>
<dbReference type="PANTHER" id="PTHR48097">
    <property type="entry name" value="L-THREONINE ALDOLASE-RELATED"/>
    <property type="match status" value="1"/>
</dbReference>
<feature type="modified residue" description="N6-(pyridoxal phosphate)lysine" evidence="5">
    <location>
        <position position="226"/>
    </location>
</feature>
<dbReference type="Proteomes" id="UP000190744">
    <property type="component" value="Unassembled WGS sequence"/>
</dbReference>